<evidence type="ECO:0000256" key="2">
    <source>
        <dbReference type="ARBA" id="ARBA00022723"/>
    </source>
</evidence>
<feature type="region of interest" description="Disordered" evidence="7">
    <location>
        <begin position="169"/>
        <end position="202"/>
    </location>
</feature>
<feature type="domain" description="USP" evidence="8">
    <location>
        <begin position="206"/>
        <end position="565"/>
    </location>
</feature>
<sequence>MICLHLTKNISRICVQPTSAGPPWQCSACKTLTNPWLCLICGEICCGRYVNGHGISHWKEREGHCLVLDCESMAVFCYECDDYVNEDTEEYDIKGLRGLLSQLERPIVEDASSESSSRSSGFTKSDIDELRECHSYAKSPLDAPELVSVCESYIDDEFGIKRALRPRKRSVSNSSSVENQEKKTKKEGSTRRSSRTSKAVDRKKAVGLRNLGNTCFMNAVLQSLSNIKEFCFYFKQLPALQKPKVTNGSRSYSTRHSKSSPVDDSLMSEELRKIIISLNHSDGKGAISPESLFNVIWEVVPRFRGYQQQDAHEFLRYMLDRLHTELLNLLPDVPEPLTFLKDEDCSGSQRSNDKSSIVTAIFGGTLLSEVRCLCCGMDSGKNDPFLDLSLDIPSQFYASKKVKDDPTRRDCRLTDCLLNFMEVEELGETELYMCSSCRSKQRSTKKFSLRRLPNVLCLHLKRFRWTNYLRTKIDVQIEFPLTGLDMSRYVPPDIRQNSPCDSVDSNLFDLAAVVVHHGSGTGSGHYTAFASHDGNWYHFNDSTVKQTDEETVAKCKAYILFYVRREFQIP</sequence>
<dbReference type="PROSITE" id="PS00973">
    <property type="entry name" value="USP_2"/>
    <property type="match status" value="1"/>
</dbReference>
<proteinExistence type="inferred from homology"/>
<feature type="compositionally biased region" description="Basic and acidic residues" evidence="7">
    <location>
        <begin position="179"/>
        <end position="190"/>
    </location>
</feature>
<keyword evidence="6" id="KW-0833">Ubl conjugation pathway</keyword>
<evidence type="ECO:0000256" key="5">
    <source>
        <dbReference type="PROSITE-ProRule" id="PRU00502"/>
    </source>
</evidence>
<comment type="caution">
    <text evidence="10">The sequence shown here is derived from an EMBL/GenBank/DDBJ whole genome shotgun (WGS) entry which is preliminary data.</text>
</comment>
<keyword evidence="11" id="KW-1185">Reference proteome</keyword>
<dbReference type="GO" id="GO:0004843">
    <property type="term" value="F:cysteine-type deubiquitinase activity"/>
    <property type="evidence" value="ECO:0007669"/>
    <property type="project" value="UniProtKB-UniRule"/>
</dbReference>
<dbReference type="InterPro" id="IPR038765">
    <property type="entry name" value="Papain-like_cys_pep_sf"/>
</dbReference>
<dbReference type="PANTHER" id="PTHR21646:SF19">
    <property type="entry name" value="UBIQUITIN CARBOXYL-TERMINAL HYDROLASE 3"/>
    <property type="match status" value="1"/>
</dbReference>
<keyword evidence="6" id="KW-0645">Protease</keyword>
<dbReference type="InterPro" id="IPR001607">
    <property type="entry name" value="Znf_UBP"/>
</dbReference>
<gene>
    <name evidence="10" type="ORF">QYM36_005798</name>
</gene>
<dbReference type="InterPro" id="IPR028889">
    <property type="entry name" value="USP"/>
</dbReference>
<keyword evidence="3 5" id="KW-0863">Zinc-finger</keyword>
<organism evidence="10 11">
    <name type="scientific">Artemia franciscana</name>
    <name type="common">Brine shrimp</name>
    <name type="synonym">Artemia sanfranciscana</name>
    <dbReference type="NCBI Taxonomy" id="6661"/>
    <lineage>
        <taxon>Eukaryota</taxon>
        <taxon>Metazoa</taxon>
        <taxon>Ecdysozoa</taxon>
        <taxon>Arthropoda</taxon>
        <taxon>Crustacea</taxon>
        <taxon>Branchiopoda</taxon>
        <taxon>Anostraca</taxon>
        <taxon>Artemiidae</taxon>
        <taxon>Artemia</taxon>
    </lineage>
</organism>
<dbReference type="GO" id="GO:0008270">
    <property type="term" value="F:zinc ion binding"/>
    <property type="evidence" value="ECO:0007669"/>
    <property type="project" value="UniProtKB-KW"/>
</dbReference>
<evidence type="ECO:0000256" key="4">
    <source>
        <dbReference type="ARBA" id="ARBA00022833"/>
    </source>
</evidence>
<keyword evidence="4" id="KW-0862">Zinc</keyword>
<name>A0AA88IB43_ARTSF</name>
<feature type="domain" description="UBP-type" evidence="9">
    <location>
        <begin position="1"/>
        <end position="107"/>
    </location>
</feature>
<dbReference type="GO" id="GO:0006508">
    <property type="term" value="P:proteolysis"/>
    <property type="evidence" value="ECO:0007669"/>
    <property type="project" value="UniProtKB-KW"/>
</dbReference>
<accession>A0AA88IB43</accession>
<dbReference type="Pfam" id="PF00443">
    <property type="entry name" value="UCH"/>
    <property type="match status" value="1"/>
</dbReference>
<dbReference type="SMART" id="SM00290">
    <property type="entry name" value="ZnF_UBP"/>
    <property type="match status" value="1"/>
</dbReference>
<dbReference type="EMBL" id="JAVRJZ010000009">
    <property type="protein sequence ID" value="KAK2718582.1"/>
    <property type="molecule type" value="Genomic_DNA"/>
</dbReference>
<keyword evidence="2" id="KW-0479">Metal-binding</keyword>
<dbReference type="SUPFAM" id="SSF54001">
    <property type="entry name" value="Cysteine proteinases"/>
    <property type="match status" value="1"/>
</dbReference>
<evidence type="ECO:0000313" key="11">
    <source>
        <dbReference type="Proteomes" id="UP001187531"/>
    </source>
</evidence>
<evidence type="ECO:0000313" key="10">
    <source>
        <dbReference type="EMBL" id="KAK2718582.1"/>
    </source>
</evidence>
<comment type="catalytic activity">
    <reaction evidence="1 6">
        <text>Thiol-dependent hydrolysis of ester, thioester, amide, peptide and isopeptide bonds formed by the C-terminal Gly of ubiquitin (a 76-residue protein attached to proteins as an intracellular targeting signal).</text>
        <dbReference type="EC" id="3.4.19.12"/>
    </reaction>
</comment>
<keyword evidence="6" id="KW-0378">Hydrolase</keyword>
<dbReference type="Pfam" id="PF02148">
    <property type="entry name" value="zf-UBP"/>
    <property type="match status" value="1"/>
</dbReference>
<dbReference type="SUPFAM" id="SSF57850">
    <property type="entry name" value="RING/U-box"/>
    <property type="match status" value="1"/>
</dbReference>
<evidence type="ECO:0000256" key="6">
    <source>
        <dbReference type="RuleBase" id="RU366025"/>
    </source>
</evidence>
<dbReference type="Gene3D" id="3.90.70.10">
    <property type="entry name" value="Cysteine proteinases"/>
    <property type="match status" value="1"/>
</dbReference>
<evidence type="ECO:0000256" key="7">
    <source>
        <dbReference type="SAM" id="MobiDB-lite"/>
    </source>
</evidence>
<dbReference type="PANTHER" id="PTHR21646">
    <property type="entry name" value="UBIQUITIN CARBOXYL-TERMINAL HYDROLASE"/>
    <property type="match status" value="1"/>
</dbReference>
<protein>
    <recommendedName>
        <fullName evidence="6">Ubiquitin carboxyl-terminal hydrolase</fullName>
        <ecNumber evidence="6">3.4.19.12</ecNumber>
    </recommendedName>
</protein>
<evidence type="ECO:0000256" key="3">
    <source>
        <dbReference type="ARBA" id="ARBA00022771"/>
    </source>
</evidence>
<dbReference type="Gene3D" id="3.30.40.10">
    <property type="entry name" value="Zinc/RING finger domain, C3HC4 (zinc finger)"/>
    <property type="match status" value="1"/>
</dbReference>
<dbReference type="PROSITE" id="PS00972">
    <property type="entry name" value="USP_1"/>
    <property type="match status" value="1"/>
</dbReference>
<reference evidence="10" key="1">
    <citation type="submission" date="2023-07" db="EMBL/GenBank/DDBJ databases">
        <title>Chromosome-level genome assembly of Artemia franciscana.</title>
        <authorList>
            <person name="Jo E."/>
        </authorList>
    </citation>
    <scope>NUCLEOTIDE SEQUENCE</scope>
    <source>
        <tissue evidence="10">Whole body</tissue>
    </source>
</reference>
<dbReference type="Proteomes" id="UP001187531">
    <property type="component" value="Unassembled WGS sequence"/>
</dbReference>
<dbReference type="InterPro" id="IPR001394">
    <property type="entry name" value="Peptidase_C19_UCH"/>
</dbReference>
<dbReference type="AlphaFoldDB" id="A0AA88IB43"/>
<evidence type="ECO:0000259" key="8">
    <source>
        <dbReference type="PROSITE" id="PS50235"/>
    </source>
</evidence>
<keyword evidence="6" id="KW-0788">Thiol protease</keyword>
<evidence type="ECO:0000256" key="1">
    <source>
        <dbReference type="ARBA" id="ARBA00000707"/>
    </source>
</evidence>
<dbReference type="InterPro" id="IPR013083">
    <property type="entry name" value="Znf_RING/FYVE/PHD"/>
</dbReference>
<comment type="similarity">
    <text evidence="6">Belongs to the peptidase C19 family.</text>
</comment>
<dbReference type="EC" id="3.4.19.12" evidence="6"/>
<dbReference type="InterPro" id="IPR050185">
    <property type="entry name" value="Ub_carboxyl-term_hydrolase"/>
</dbReference>
<dbReference type="PROSITE" id="PS50271">
    <property type="entry name" value="ZF_UBP"/>
    <property type="match status" value="1"/>
</dbReference>
<dbReference type="PROSITE" id="PS50235">
    <property type="entry name" value="USP_3"/>
    <property type="match status" value="1"/>
</dbReference>
<dbReference type="InterPro" id="IPR018200">
    <property type="entry name" value="USP_CS"/>
</dbReference>
<evidence type="ECO:0000259" key="9">
    <source>
        <dbReference type="PROSITE" id="PS50271"/>
    </source>
</evidence>
<dbReference type="GO" id="GO:0016579">
    <property type="term" value="P:protein deubiquitination"/>
    <property type="evidence" value="ECO:0007669"/>
    <property type="project" value="InterPro"/>
</dbReference>